<dbReference type="STRING" id="549789.NIES30_16655"/>
<dbReference type="InterPro" id="IPR054664">
    <property type="entry name" value="Alr0857-like"/>
</dbReference>
<dbReference type="AlphaFoldDB" id="A0A1U7J2C0"/>
<proteinExistence type="predicted"/>
<dbReference type="EMBL" id="MRCG01000013">
    <property type="protein sequence ID" value="OKH46338.1"/>
    <property type="molecule type" value="Genomic_DNA"/>
</dbReference>
<dbReference type="RefSeq" id="WP_073609565.1">
    <property type="nucleotide sequence ID" value="NZ_MRCG01000013.1"/>
</dbReference>
<dbReference type="Proteomes" id="UP000185557">
    <property type="component" value="Unassembled WGS sequence"/>
</dbReference>
<name>A0A1U7J2C0_9CYAN</name>
<sequence length="128" mass="13640">MLKLTYSDADLLIEHLDLTVEAMVTQRSLVALRAGQPLVVQPGYGAFALPADLPGITALKAGCQGAIDIAPCDIDWLEVTLRGTWLTDNAASAEGILVVELGLQLEAQLVALWQRSLSWVAAPCSQGR</sequence>
<evidence type="ECO:0000313" key="1">
    <source>
        <dbReference type="EMBL" id="OKH46338.1"/>
    </source>
</evidence>
<dbReference type="OrthoDB" id="530474at2"/>
<accession>A0A1U7J2C0</accession>
<protein>
    <submittedName>
        <fullName evidence="1">Uncharacterized protein</fullName>
    </submittedName>
</protein>
<reference evidence="1 2" key="1">
    <citation type="submission" date="2016-11" db="EMBL/GenBank/DDBJ databases">
        <title>Draft Genome Sequences of Nine Cyanobacterial Strains from Diverse Habitats.</title>
        <authorList>
            <person name="Zhu T."/>
            <person name="Hou S."/>
            <person name="Lu X."/>
            <person name="Hess W.R."/>
        </authorList>
    </citation>
    <scope>NUCLEOTIDE SEQUENCE [LARGE SCALE GENOMIC DNA]</scope>
    <source>
        <strain evidence="1 2">NIES-30</strain>
    </source>
</reference>
<evidence type="ECO:0000313" key="2">
    <source>
        <dbReference type="Proteomes" id="UP000185557"/>
    </source>
</evidence>
<organism evidence="1 2">
    <name type="scientific">Phormidium tenue NIES-30</name>
    <dbReference type="NCBI Taxonomy" id="549789"/>
    <lineage>
        <taxon>Bacteria</taxon>
        <taxon>Bacillati</taxon>
        <taxon>Cyanobacteriota</taxon>
        <taxon>Cyanophyceae</taxon>
        <taxon>Oscillatoriophycideae</taxon>
        <taxon>Oscillatoriales</taxon>
        <taxon>Oscillatoriaceae</taxon>
        <taxon>Phormidium</taxon>
    </lineage>
</organism>
<keyword evidence="2" id="KW-1185">Reference proteome</keyword>
<comment type="caution">
    <text evidence="1">The sequence shown here is derived from an EMBL/GenBank/DDBJ whole genome shotgun (WGS) entry which is preliminary data.</text>
</comment>
<dbReference type="NCBIfam" id="NF045647">
    <property type="entry name" value="alr0857_fam"/>
    <property type="match status" value="1"/>
</dbReference>
<gene>
    <name evidence="1" type="ORF">NIES30_16655</name>
</gene>